<dbReference type="InterPro" id="IPR013096">
    <property type="entry name" value="Cupin_2"/>
</dbReference>
<protein>
    <submittedName>
        <fullName evidence="3">Cupin domain-containing protein</fullName>
    </submittedName>
</protein>
<reference evidence="4" key="1">
    <citation type="journal article" date="2019" name="Int. J. Syst. Evol. Microbiol.">
        <title>The Global Catalogue of Microorganisms (GCM) 10K type strain sequencing project: providing services to taxonomists for standard genome sequencing and annotation.</title>
        <authorList>
            <consortium name="The Broad Institute Genomics Platform"/>
            <consortium name="The Broad Institute Genome Sequencing Center for Infectious Disease"/>
            <person name="Wu L."/>
            <person name="Ma J."/>
        </authorList>
    </citation>
    <scope>NUCLEOTIDE SEQUENCE [LARGE SCALE GENOMIC DNA]</scope>
    <source>
        <strain evidence="4">JCM 18304</strain>
    </source>
</reference>
<organism evidence="3 4">
    <name type="scientific">Rugosimonospora acidiphila</name>
    <dbReference type="NCBI Taxonomy" id="556531"/>
    <lineage>
        <taxon>Bacteria</taxon>
        <taxon>Bacillati</taxon>
        <taxon>Actinomycetota</taxon>
        <taxon>Actinomycetes</taxon>
        <taxon>Micromonosporales</taxon>
        <taxon>Micromonosporaceae</taxon>
        <taxon>Rugosimonospora</taxon>
    </lineage>
</organism>
<dbReference type="Gene3D" id="2.60.120.10">
    <property type="entry name" value="Jelly Rolls"/>
    <property type="match status" value="1"/>
</dbReference>
<feature type="region of interest" description="Disordered" evidence="1">
    <location>
        <begin position="1"/>
        <end position="24"/>
    </location>
</feature>
<dbReference type="InterPro" id="IPR053146">
    <property type="entry name" value="QDO-like"/>
</dbReference>
<evidence type="ECO:0000313" key="4">
    <source>
        <dbReference type="Proteomes" id="UP001501570"/>
    </source>
</evidence>
<dbReference type="SUPFAM" id="SSF51182">
    <property type="entry name" value="RmlC-like cupins"/>
    <property type="match status" value="1"/>
</dbReference>
<dbReference type="PANTHER" id="PTHR36440:SF1">
    <property type="entry name" value="PUTATIVE (AFU_ORTHOLOGUE AFUA_8G07350)-RELATED"/>
    <property type="match status" value="1"/>
</dbReference>
<dbReference type="InterPro" id="IPR014710">
    <property type="entry name" value="RmlC-like_jellyroll"/>
</dbReference>
<proteinExistence type="predicted"/>
<dbReference type="RefSeq" id="WP_345632984.1">
    <property type="nucleotide sequence ID" value="NZ_BAABJQ010000015.1"/>
</dbReference>
<sequence length="190" mass="20040">MRRDSGSAGATPPDSGAGAPALRVVPPGGGDSVAIPGFGAVFKLYGRDNGGEVAIVEHPFAVGAITAPHRHTREDEHSIVVAGQIGFRSDDDEVVLGPGGYITKPRGQMHCMWNAGTGPGRIIEVITPGGFEHYFRELSELVAAVEPKAGVSLRETLEFTELAARYGLTYGSPEWVDDLVARYGLTSSTH</sequence>
<gene>
    <name evidence="3" type="ORF">GCM10023322_47580</name>
</gene>
<evidence type="ECO:0000313" key="3">
    <source>
        <dbReference type="EMBL" id="GAA5191059.1"/>
    </source>
</evidence>
<feature type="domain" description="Cupin type-2" evidence="2">
    <location>
        <begin position="60"/>
        <end position="125"/>
    </location>
</feature>
<comment type="caution">
    <text evidence="3">The sequence shown here is derived from an EMBL/GenBank/DDBJ whole genome shotgun (WGS) entry which is preliminary data.</text>
</comment>
<evidence type="ECO:0000259" key="2">
    <source>
        <dbReference type="Pfam" id="PF07883"/>
    </source>
</evidence>
<dbReference type="Proteomes" id="UP001501570">
    <property type="component" value="Unassembled WGS sequence"/>
</dbReference>
<name>A0ABP9S6E3_9ACTN</name>
<accession>A0ABP9S6E3</accession>
<dbReference type="InterPro" id="IPR011051">
    <property type="entry name" value="RmlC_Cupin_sf"/>
</dbReference>
<dbReference type="PANTHER" id="PTHR36440">
    <property type="entry name" value="PUTATIVE (AFU_ORTHOLOGUE AFUA_8G07350)-RELATED"/>
    <property type="match status" value="1"/>
</dbReference>
<evidence type="ECO:0000256" key="1">
    <source>
        <dbReference type="SAM" id="MobiDB-lite"/>
    </source>
</evidence>
<dbReference type="Pfam" id="PF07883">
    <property type="entry name" value="Cupin_2"/>
    <property type="match status" value="1"/>
</dbReference>
<keyword evidence="4" id="KW-1185">Reference proteome</keyword>
<dbReference type="EMBL" id="BAABJQ010000015">
    <property type="protein sequence ID" value="GAA5191059.1"/>
    <property type="molecule type" value="Genomic_DNA"/>
</dbReference>